<protein>
    <recommendedName>
        <fullName evidence="4">Methyltransferase type 12 domain-containing protein</fullName>
    </recommendedName>
</protein>
<dbReference type="InterPro" id="IPR013217">
    <property type="entry name" value="Methyltransf_12"/>
</dbReference>
<dbReference type="PROSITE" id="PS51419">
    <property type="entry name" value="RAB"/>
    <property type="match status" value="1"/>
</dbReference>
<feature type="compositionally biased region" description="Low complexity" evidence="3">
    <location>
        <begin position="119"/>
        <end position="136"/>
    </location>
</feature>
<dbReference type="Gene3D" id="3.40.50.150">
    <property type="entry name" value="Vaccinia Virus protein VP39"/>
    <property type="match status" value="1"/>
</dbReference>
<reference evidence="6" key="1">
    <citation type="journal article" date="2018" name="Nat. Microbiol.">
        <title>Leveraging single-cell genomics to expand the fungal tree of life.</title>
        <authorList>
            <person name="Ahrendt S.R."/>
            <person name="Quandt C.A."/>
            <person name="Ciobanu D."/>
            <person name="Clum A."/>
            <person name="Salamov A."/>
            <person name="Andreopoulos B."/>
            <person name="Cheng J.F."/>
            <person name="Woyke T."/>
            <person name="Pelin A."/>
            <person name="Henrissat B."/>
            <person name="Reynolds N.K."/>
            <person name="Benny G.L."/>
            <person name="Smith M.E."/>
            <person name="James T.Y."/>
            <person name="Grigoriev I.V."/>
        </authorList>
    </citation>
    <scope>NUCLEOTIDE SEQUENCE [LARGE SCALE GENOMIC DNA]</scope>
</reference>
<dbReference type="GO" id="GO:0016020">
    <property type="term" value="C:membrane"/>
    <property type="evidence" value="ECO:0007669"/>
    <property type="project" value="InterPro"/>
</dbReference>
<keyword evidence="1" id="KW-0547">Nucleotide-binding</keyword>
<feature type="compositionally biased region" description="Polar residues" evidence="3">
    <location>
        <begin position="761"/>
        <end position="771"/>
    </location>
</feature>
<dbReference type="GO" id="GO:0003924">
    <property type="term" value="F:GTPase activity"/>
    <property type="evidence" value="ECO:0007669"/>
    <property type="project" value="InterPro"/>
</dbReference>
<feature type="compositionally biased region" description="Pro residues" evidence="3">
    <location>
        <begin position="661"/>
        <end position="673"/>
    </location>
</feature>
<feature type="domain" description="Methyltransferase type 12" evidence="4">
    <location>
        <begin position="986"/>
        <end position="1102"/>
    </location>
</feature>
<evidence type="ECO:0000256" key="2">
    <source>
        <dbReference type="ARBA" id="ARBA00023134"/>
    </source>
</evidence>
<dbReference type="InterPro" id="IPR027417">
    <property type="entry name" value="P-loop_NTPase"/>
</dbReference>
<keyword evidence="2" id="KW-0342">GTP-binding</keyword>
<name>A0A4P9WFH8_9FUNG</name>
<dbReference type="AlphaFoldDB" id="A0A4P9WFH8"/>
<dbReference type="GO" id="GO:0005525">
    <property type="term" value="F:GTP binding"/>
    <property type="evidence" value="ECO:0007669"/>
    <property type="project" value="UniProtKB-KW"/>
</dbReference>
<dbReference type="InterPro" id="IPR001806">
    <property type="entry name" value="Small_GTPase"/>
</dbReference>
<dbReference type="Proteomes" id="UP000269721">
    <property type="component" value="Unassembled WGS sequence"/>
</dbReference>
<feature type="compositionally biased region" description="Pro residues" evidence="3">
    <location>
        <begin position="636"/>
        <end position="646"/>
    </location>
</feature>
<feature type="region of interest" description="Disordered" evidence="3">
    <location>
        <begin position="582"/>
        <end position="704"/>
    </location>
</feature>
<feature type="compositionally biased region" description="Low complexity" evidence="3">
    <location>
        <begin position="808"/>
        <end position="821"/>
    </location>
</feature>
<dbReference type="GO" id="GO:0007165">
    <property type="term" value="P:signal transduction"/>
    <property type="evidence" value="ECO:0007669"/>
    <property type="project" value="InterPro"/>
</dbReference>
<evidence type="ECO:0000256" key="1">
    <source>
        <dbReference type="ARBA" id="ARBA00022741"/>
    </source>
</evidence>
<dbReference type="SMART" id="SM00175">
    <property type="entry name" value="RAB"/>
    <property type="match status" value="1"/>
</dbReference>
<evidence type="ECO:0000313" key="6">
    <source>
        <dbReference type="Proteomes" id="UP000269721"/>
    </source>
</evidence>
<evidence type="ECO:0000313" key="5">
    <source>
        <dbReference type="EMBL" id="RKO91511.1"/>
    </source>
</evidence>
<proteinExistence type="predicted"/>
<dbReference type="PROSITE" id="PS51421">
    <property type="entry name" value="RAS"/>
    <property type="match status" value="1"/>
</dbReference>
<keyword evidence="6" id="KW-1185">Reference proteome</keyword>
<feature type="compositionally biased region" description="Polar residues" evidence="3">
    <location>
        <begin position="103"/>
        <end position="113"/>
    </location>
</feature>
<dbReference type="Gene3D" id="3.40.50.300">
    <property type="entry name" value="P-loop containing nucleotide triphosphate hydrolases"/>
    <property type="match status" value="1"/>
</dbReference>
<dbReference type="InterPro" id="IPR020849">
    <property type="entry name" value="Small_GTPase_Ras-type"/>
</dbReference>
<feature type="compositionally biased region" description="Gly residues" evidence="3">
    <location>
        <begin position="403"/>
        <end position="421"/>
    </location>
</feature>
<feature type="region of interest" description="Disordered" evidence="3">
    <location>
        <begin position="385"/>
        <end position="441"/>
    </location>
</feature>
<feature type="region of interest" description="Disordered" evidence="3">
    <location>
        <begin position="475"/>
        <end position="502"/>
    </location>
</feature>
<feature type="region of interest" description="Disordered" evidence="3">
    <location>
        <begin position="90"/>
        <end position="143"/>
    </location>
</feature>
<evidence type="ECO:0000259" key="4">
    <source>
        <dbReference type="Pfam" id="PF08242"/>
    </source>
</evidence>
<sequence>MLLLDDAGNITHLSILLIGPAHVGKSSLISVFCNAHAFSSSATKNVVLPASQKAAAANAAGRGPFIAQYDPTIENSTTFQTVGYFEKPSGLPSPPVLTRPVSPMSTMSPTHPTMRSDHSSLSTSSDPSVASSKSQDPPQTEEEILQSNLGQRVILTVMDVGGHPFYSSVWPAAIAAADAFMLVYDVGDRRSFDSMWAFFRLIVETKCIKPMSIPILLVGNMVDTVANVPVPGGPAIPAGKRPRAVGTQMGRFFADLLHVDFNETTVKAPQSVAGCFRTLIATAQHKARALMNTSPIVVTDLERVTRPRSRSKPSAVAPDSLGAAAPAAECTCGAHGHLVACVCLSRAPSAASSSGSSILPSRLSRSAKIAFRGSIERVRGSVGRMWDASGAGGAERKRESGGAVDGGTGGSGVGGGGGGEGYLPTALGGSRRDSRDSMSSGGGASIFSLPFSFVSETEALATPFASNPTASVAWRDGPLIRRSGDPSAGAGPKRGHPPPPARNLILIPLPPPEPDSFRARRDTVYRAWKVHEKGAPFASGVPEISTAPFNTDAVRGTLERRQATKTAAASAAASIVGHFKPQSDSGIFLHDVTSPPGSLRRNRSAEQMSTPASSSSPPPSSSSDPHHHLVAKVPSVPAPVPAPAHPPSGSLLQLVSSPRMPAAPYPTPAPAPAPRIEQRDTRSPQPTSPLRNTIPSPHPSPQQAPSRILLNLDALLDEIQSFSEDSSNFPSLPRQRAARTAPAEPSPPSPAAISQPLSGATPMTRSRSMPSLTAGAYLRPSKDPTQNLPHHHPLDPHHAASQSPPPRSSSNSRAAAASTTPHTRLRRFAHVAHALEENASGLDCDDDDDDLDTRGGLDLLHDVLEAMDSADGLAAGARHREGGREGAGKVAVREAGPLLLHRPRFQTPPAQREFRTMLPAEVAGLISARCNLLGVALDEHLGNVERWILKEWPFASEVAWRPLRPRIHKHPFYPTLIKTPTLLPLLDIGTGLATDLHHLLTHTPIPATSLHGLDIDPTPLTLSRLTFPSPTPPTLALWNLLDPEWDALDDLTQPVAVFPKGATMNDAYGVVHCGSVLHLMHVGDLGRMMRRVWGLVRDGGVFFGDVPVVDEEGGGGGFRHEVGGIEAAVRDAGFGEVRVGVGDGRIFVTAWR</sequence>
<dbReference type="Pfam" id="PF08242">
    <property type="entry name" value="Methyltransf_12"/>
    <property type="match status" value="1"/>
</dbReference>
<organism evidence="5 6">
    <name type="scientific">Blyttiomyces helicus</name>
    <dbReference type="NCBI Taxonomy" id="388810"/>
    <lineage>
        <taxon>Eukaryota</taxon>
        <taxon>Fungi</taxon>
        <taxon>Fungi incertae sedis</taxon>
        <taxon>Chytridiomycota</taxon>
        <taxon>Chytridiomycota incertae sedis</taxon>
        <taxon>Chytridiomycetes</taxon>
        <taxon>Chytridiomycetes incertae sedis</taxon>
        <taxon>Blyttiomyces</taxon>
    </lineage>
</organism>
<dbReference type="SUPFAM" id="SSF52540">
    <property type="entry name" value="P-loop containing nucleoside triphosphate hydrolases"/>
    <property type="match status" value="1"/>
</dbReference>
<dbReference type="PANTHER" id="PTHR24070">
    <property type="entry name" value="RAS, DI-RAS, AND RHEB FAMILY MEMBERS OF SMALL GTPASE SUPERFAMILY"/>
    <property type="match status" value="1"/>
</dbReference>
<dbReference type="OrthoDB" id="265044at2759"/>
<dbReference type="Pfam" id="PF00071">
    <property type="entry name" value="Ras"/>
    <property type="match status" value="1"/>
</dbReference>
<dbReference type="InterPro" id="IPR029063">
    <property type="entry name" value="SAM-dependent_MTases_sf"/>
</dbReference>
<gene>
    <name evidence="5" type="ORF">BDK51DRAFT_45582</name>
</gene>
<feature type="region of interest" description="Disordered" evidence="3">
    <location>
        <begin position="723"/>
        <end position="822"/>
    </location>
</feature>
<dbReference type="SUPFAM" id="SSF53335">
    <property type="entry name" value="S-adenosyl-L-methionine-dependent methyltransferases"/>
    <property type="match status" value="1"/>
</dbReference>
<evidence type="ECO:0000256" key="3">
    <source>
        <dbReference type="SAM" id="MobiDB-lite"/>
    </source>
</evidence>
<dbReference type="SMART" id="SM00173">
    <property type="entry name" value="RAS"/>
    <property type="match status" value="1"/>
</dbReference>
<accession>A0A4P9WFH8</accession>
<feature type="compositionally biased region" description="Polar residues" evidence="3">
    <location>
        <begin position="683"/>
        <end position="694"/>
    </location>
</feature>
<dbReference type="EMBL" id="KZ995034">
    <property type="protein sequence ID" value="RKO91511.1"/>
    <property type="molecule type" value="Genomic_DNA"/>
</dbReference>